<keyword evidence="7" id="KW-0492">Microsome</keyword>
<feature type="transmembrane region" description="Helical" evidence="15">
    <location>
        <begin position="126"/>
        <end position="143"/>
    </location>
</feature>
<keyword evidence="5" id="KW-0221">Differentiation</keyword>
<keyword evidence="15" id="KW-0752">Steroid biosynthesis</keyword>
<evidence type="ECO:0000256" key="12">
    <source>
        <dbReference type="ARBA" id="ARBA00023136"/>
    </source>
</evidence>
<evidence type="ECO:0000256" key="5">
    <source>
        <dbReference type="ARBA" id="ARBA00022782"/>
    </source>
</evidence>
<feature type="domain" description="3-oxo-5-alpha-steroid 4-dehydrogenase C-terminal" evidence="16">
    <location>
        <begin position="124"/>
        <end position="272"/>
    </location>
</feature>
<dbReference type="GO" id="GO:0005789">
    <property type="term" value="C:endoplasmic reticulum membrane"/>
    <property type="evidence" value="ECO:0007669"/>
    <property type="project" value="UniProtKB-SubCell"/>
</dbReference>
<comment type="caution">
    <text evidence="17">The sequence shown here is derived from an EMBL/GenBank/DDBJ whole genome shotgun (WGS) entry which is preliminary data.</text>
</comment>
<name>A0A836C4K4_9CHLO</name>
<dbReference type="EC" id="1.3.1.22" evidence="15"/>
<accession>A0A836C4K4</accession>
<keyword evidence="4 15" id="KW-0812">Transmembrane</keyword>
<proteinExistence type="inferred from homology"/>
<comment type="catalytic activity">
    <reaction evidence="14">
        <text>androst-4-ene-3,17-dione + NADPH + H(+) = 5alpha-androstan-3,17-dione + NADP(+)</text>
        <dbReference type="Rhea" id="RHEA:50816"/>
        <dbReference type="ChEBI" id="CHEBI:15378"/>
        <dbReference type="ChEBI" id="CHEBI:15994"/>
        <dbReference type="ChEBI" id="CHEBI:16422"/>
        <dbReference type="ChEBI" id="CHEBI:57783"/>
        <dbReference type="ChEBI" id="CHEBI:58349"/>
    </reaction>
    <physiologicalReaction direction="left-to-right" evidence="14">
        <dbReference type="Rhea" id="RHEA:50817"/>
    </physiologicalReaction>
</comment>
<keyword evidence="6" id="KW-0256">Endoplasmic reticulum</keyword>
<dbReference type="PROSITE" id="PS50244">
    <property type="entry name" value="S5A_REDUCTASE"/>
    <property type="match status" value="1"/>
</dbReference>
<keyword evidence="10" id="KW-0560">Oxidoreductase</keyword>
<keyword evidence="12 15" id="KW-0472">Membrane</keyword>
<dbReference type="PANTHER" id="PTHR10556">
    <property type="entry name" value="3-OXO-5-ALPHA-STEROID 4-DEHYDROGENASE"/>
    <property type="match status" value="1"/>
</dbReference>
<evidence type="ECO:0000256" key="14">
    <source>
        <dbReference type="ARBA" id="ARBA00049166"/>
    </source>
</evidence>
<keyword evidence="8" id="KW-0521">NADP</keyword>
<keyword evidence="18" id="KW-1185">Reference proteome</keyword>
<evidence type="ECO:0000256" key="4">
    <source>
        <dbReference type="ARBA" id="ARBA00022692"/>
    </source>
</evidence>
<dbReference type="InterPro" id="IPR001104">
    <property type="entry name" value="3-oxo-5_a-steroid_4-DH_C"/>
</dbReference>
<evidence type="ECO:0000313" key="18">
    <source>
        <dbReference type="Proteomes" id="UP000612055"/>
    </source>
</evidence>
<dbReference type="InterPro" id="IPR039357">
    <property type="entry name" value="SRD5A/TECR"/>
</dbReference>
<feature type="transmembrane region" description="Helical" evidence="15">
    <location>
        <begin position="24"/>
        <end position="44"/>
    </location>
</feature>
<evidence type="ECO:0000256" key="15">
    <source>
        <dbReference type="PIRNR" id="PIRNR015596"/>
    </source>
</evidence>
<keyword evidence="15" id="KW-1069">Brassinosteroid biosynthesis</keyword>
<dbReference type="Proteomes" id="UP000612055">
    <property type="component" value="Unassembled WGS sequence"/>
</dbReference>
<evidence type="ECO:0000256" key="13">
    <source>
        <dbReference type="ARBA" id="ARBA00037789"/>
    </source>
</evidence>
<comment type="pathway">
    <text evidence="15">Plant hormone biosynthesis; brassinosteroid biosynthesis.</text>
</comment>
<keyword evidence="9 15" id="KW-1133">Transmembrane helix</keyword>
<evidence type="ECO:0000256" key="1">
    <source>
        <dbReference type="ARBA" id="ARBA00004477"/>
    </source>
</evidence>
<comment type="subcellular location">
    <subcellularLocation>
        <location evidence="1">Endoplasmic reticulum membrane</location>
        <topology evidence="1">Multi-pass membrane protein</topology>
    </subcellularLocation>
    <subcellularLocation>
        <location evidence="2">Microsome membrane</location>
    </subcellularLocation>
</comment>
<evidence type="ECO:0000256" key="8">
    <source>
        <dbReference type="ARBA" id="ARBA00022857"/>
    </source>
</evidence>
<dbReference type="PANTHER" id="PTHR10556:SF57">
    <property type="entry name" value="3-OXO-5-ALPHA-STEROID 4-DEHYDROGENASE 1"/>
    <property type="match status" value="1"/>
</dbReference>
<reference evidence="17" key="1">
    <citation type="journal article" date="2020" name="bioRxiv">
        <title>Comparative genomics of Chlamydomonas.</title>
        <authorList>
            <person name="Craig R.J."/>
            <person name="Hasan A.R."/>
            <person name="Ness R.W."/>
            <person name="Keightley P.D."/>
        </authorList>
    </citation>
    <scope>NUCLEOTIDE SEQUENCE</scope>
    <source>
        <strain evidence="17">CCAP 11/70</strain>
    </source>
</reference>
<protein>
    <recommendedName>
        <fullName evidence="15">Steroid 5-alpha-reductase DET2</fullName>
        <ecNumber evidence="15">1.3.1.22</ecNumber>
    </recommendedName>
</protein>
<evidence type="ECO:0000256" key="11">
    <source>
        <dbReference type="ARBA" id="ARBA00023098"/>
    </source>
</evidence>
<comment type="function">
    <text evidence="15">Involved in a reduction step in the biosynthesis of the plant steroid, brassinolide.</text>
</comment>
<evidence type="ECO:0000256" key="6">
    <source>
        <dbReference type="ARBA" id="ARBA00022824"/>
    </source>
</evidence>
<comment type="similarity">
    <text evidence="3 15">Belongs to the steroid 5-alpha reductase family.</text>
</comment>
<dbReference type="PIRSF" id="PIRSF015596">
    <property type="entry name" value="5_alpha-SR2"/>
    <property type="match status" value="1"/>
</dbReference>
<evidence type="ECO:0000256" key="2">
    <source>
        <dbReference type="ARBA" id="ARBA00004524"/>
    </source>
</evidence>
<feature type="transmembrane region" description="Helical" evidence="15">
    <location>
        <begin position="163"/>
        <end position="187"/>
    </location>
</feature>
<dbReference type="UniPathway" id="UPA00381"/>
<gene>
    <name evidence="17" type="ORF">HYH03_003056</name>
</gene>
<dbReference type="Pfam" id="PF02544">
    <property type="entry name" value="Steroid_dh"/>
    <property type="match status" value="1"/>
</dbReference>
<comment type="function">
    <text evidence="13">Converts testosterone into 5-alpha-dihydrotestosterone and progesterone or corticosterone into their corresponding 5-alpha-3-oxosteroids. It plays a central role in sexual differentiation and androgen physiology.</text>
</comment>
<comment type="caution">
    <text evidence="15">Lacks conserved residue(s) required for the propagation of feature annotation.</text>
</comment>
<evidence type="ECO:0000256" key="9">
    <source>
        <dbReference type="ARBA" id="ARBA00022989"/>
    </source>
</evidence>
<comment type="catalytic activity">
    <reaction evidence="15">
        <text>a 3-oxo-5alpha-steroid + NADP(+) = a 3-oxo-Delta(4)-steroid + NADPH + H(+)</text>
        <dbReference type="Rhea" id="RHEA:54384"/>
        <dbReference type="ChEBI" id="CHEBI:13601"/>
        <dbReference type="ChEBI" id="CHEBI:15378"/>
        <dbReference type="ChEBI" id="CHEBI:47909"/>
        <dbReference type="ChEBI" id="CHEBI:57783"/>
        <dbReference type="ChEBI" id="CHEBI:58349"/>
        <dbReference type="EC" id="1.3.1.22"/>
    </reaction>
</comment>
<evidence type="ECO:0000256" key="7">
    <source>
        <dbReference type="ARBA" id="ARBA00022848"/>
    </source>
</evidence>
<dbReference type="InterPro" id="IPR016636">
    <property type="entry name" value="3-oxo-5-alpha-steroid_4-DH"/>
</dbReference>
<dbReference type="OrthoDB" id="5788137at2759"/>
<dbReference type="GO" id="GO:0030154">
    <property type="term" value="P:cell differentiation"/>
    <property type="evidence" value="ECO:0007669"/>
    <property type="project" value="UniProtKB-KW"/>
</dbReference>
<keyword evidence="15" id="KW-0444">Lipid biosynthesis</keyword>
<organism evidence="17 18">
    <name type="scientific">Edaphochlamys debaryana</name>
    <dbReference type="NCBI Taxonomy" id="47281"/>
    <lineage>
        <taxon>Eukaryota</taxon>
        <taxon>Viridiplantae</taxon>
        <taxon>Chlorophyta</taxon>
        <taxon>core chlorophytes</taxon>
        <taxon>Chlorophyceae</taxon>
        <taxon>CS clade</taxon>
        <taxon>Chlamydomonadales</taxon>
        <taxon>Chlamydomonadales incertae sedis</taxon>
        <taxon>Edaphochlamys</taxon>
    </lineage>
</organism>
<dbReference type="AlphaFoldDB" id="A0A836C4K4"/>
<evidence type="ECO:0000256" key="10">
    <source>
        <dbReference type="ARBA" id="ARBA00023002"/>
    </source>
</evidence>
<evidence type="ECO:0000259" key="16">
    <source>
        <dbReference type="Pfam" id="PF02544"/>
    </source>
</evidence>
<dbReference type="FunFam" id="1.20.120.1630:FF:000014">
    <property type="entry name" value="Steroid 5-alpha reductase, putative"/>
    <property type="match status" value="1"/>
</dbReference>
<sequence>MDGLKERLLGHEGTDAALTSWHGLATWLMFIMAVPTFVALMAGISAPYGRYSRNGWGLFINARLAWFTQEVPSPLVFLGILLWTGADSFLKHPFSPRSVLAAAFCAHYTYRSFVFPCIIRGGKPTPISVWAMSFVFCIWNGFLQGWCFAKQLSPEQPQWSPRVVVGLAVWLFGWINVMRADLILINLRKPGETGYKIPRGGMFEVVSAGNYASEIIEWSGFALAVGSLPAAAFATFTFCNLAPRGHHHHSWYQNKFKGEYPRSRRAVVPFLW</sequence>
<keyword evidence="11" id="KW-0443">Lipid metabolism</keyword>
<dbReference type="GO" id="GO:0047751">
    <property type="term" value="F:3-oxo-5-alpha-steroid 4-dehydrogenase (NADP+) activity"/>
    <property type="evidence" value="ECO:0007669"/>
    <property type="project" value="UniProtKB-EC"/>
</dbReference>
<evidence type="ECO:0000256" key="3">
    <source>
        <dbReference type="ARBA" id="ARBA00007742"/>
    </source>
</evidence>
<evidence type="ECO:0000313" key="17">
    <source>
        <dbReference type="EMBL" id="KAG2498864.1"/>
    </source>
</evidence>
<dbReference type="EMBL" id="JAEHOE010000008">
    <property type="protein sequence ID" value="KAG2498864.1"/>
    <property type="molecule type" value="Genomic_DNA"/>
</dbReference>
<dbReference type="GO" id="GO:0016132">
    <property type="term" value="P:brassinosteroid biosynthetic process"/>
    <property type="evidence" value="ECO:0007669"/>
    <property type="project" value="UniProtKB-UniPathway"/>
</dbReference>